<proteinExistence type="predicted"/>
<accession>A0A327X0B2</accession>
<gene>
    <name evidence="1" type="ORF">B0I24_103143</name>
</gene>
<dbReference type="EMBL" id="QLMD01000003">
    <property type="protein sequence ID" value="RAJ99149.1"/>
    <property type="molecule type" value="Genomic_DNA"/>
</dbReference>
<dbReference type="AlphaFoldDB" id="A0A327X0B2"/>
<sequence>MEQLFPRNRSPCLTLCCRFNYYLCFMQMLGKGYWHLHVCFKTSALKRRKKNYMACKSYLGHIVADQNSIIFVNKKGG</sequence>
<reference evidence="1 2" key="1">
    <citation type="submission" date="2018-06" db="EMBL/GenBank/DDBJ databases">
        <title>Genomic Encyclopedia of Type Strains, Phase III (KMG-III): the genomes of soil and plant-associated and newly described type strains.</title>
        <authorList>
            <person name="Whitman W."/>
        </authorList>
    </citation>
    <scope>NUCLEOTIDE SEQUENCE [LARGE SCALE GENOMIC DNA]</scope>
    <source>
        <strain evidence="1 2">CGMCC 1.15366</strain>
    </source>
</reference>
<name>A0A327X0B2_9GAMM</name>
<comment type="caution">
    <text evidence="1">The sequence shown here is derived from an EMBL/GenBank/DDBJ whole genome shotgun (WGS) entry which is preliminary data.</text>
</comment>
<protein>
    <submittedName>
        <fullName evidence="1">Uncharacterized protein</fullName>
    </submittedName>
</protein>
<evidence type="ECO:0000313" key="2">
    <source>
        <dbReference type="Proteomes" id="UP000249203"/>
    </source>
</evidence>
<evidence type="ECO:0000313" key="1">
    <source>
        <dbReference type="EMBL" id="RAJ99149.1"/>
    </source>
</evidence>
<dbReference type="Proteomes" id="UP000249203">
    <property type="component" value="Unassembled WGS sequence"/>
</dbReference>
<organism evidence="1 2">
    <name type="scientific">Aliidiomarina maris</name>
    <dbReference type="NCBI Taxonomy" id="531312"/>
    <lineage>
        <taxon>Bacteria</taxon>
        <taxon>Pseudomonadati</taxon>
        <taxon>Pseudomonadota</taxon>
        <taxon>Gammaproteobacteria</taxon>
        <taxon>Alteromonadales</taxon>
        <taxon>Idiomarinaceae</taxon>
        <taxon>Aliidiomarina</taxon>
    </lineage>
</organism>